<gene>
    <name evidence="1" type="ORF">SAMN04488503_2196</name>
</gene>
<evidence type="ECO:0000313" key="2">
    <source>
        <dbReference type="Proteomes" id="UP000198324"/>
    </source>
</evidence>
<dbReference type="EMBL" id="FZOC01000004">
    <property type="protein sequence ID" value="SNR98639.1"/>
    <property type="molecule type" value="Genomic_DNA"/>
</dbReference>
<keyword evidence="2" id="KW-1185">Reference proteome</keyword>
<dbReference type="AlphaFoldDB" id="A0A239ASY7"/>
<evidence type="ECO:0000313" key="1">
    <source>
        <dbReference type="EMBL" id="SNR98639.1"/>
    </source>
</evidence>
<protein>
    <submittedName>
        <fullName evidence="1">Uncharacterized protein</fullName>
    </submittedName>
</protein>
<dbReference type="Proteomes" id="UP000198324">
    <property type="component" value="Unassembled WGS sequence"/>
</dbReference>
<sequence length="290" mass="32653">MCALWTKNSSDDDRKRQVIMDLLEDIRDQRAKIKLEFDEGVTSIKDLTATLLEYDVSGMVVEVSSLKGATRAFDGANISCYFRVRDRAGRGRERYLTFDSAVQGVTQRPSGMVHFSLAFPQNLKSAQLRRSVRVKVDPRKVPELTVWPDFSGWRDLEKLPAVFGPEQLAERGFKVDNFSANGVRLVVTSALMHEALPEPVKGTRYAMRFSAVAEPGAAPATFWVQAALRNVFRDPHTSETALGFEFVAEGSMDEKNGLMWRPLKFDEVSGLGKFVFKWNLDLYREKGMGS</sequence>
<proteinExistence type="predicted"/>
<accession>A0A239ASY7</accession>
<reference evidence="1 2" key="1">
    <citation type="submission" date="2017-06" db="EMBL/GenBank/DDBJ databases">
        <authorList>
            <person name="Kim H.J."/>
            <person name="Triplett B.A."/>
        </authorList>
    </citation>
    <scope>NUCLEOTIDE SEQUENCE [LARGE SCALE GENOMIC DNA]</scope>
    <source>
        <strain evidence="1 2">DSM 13116</strain>
    </source>
</reference>
<name>A0A239ASY7_9BACT</name>
<organism evidence="1 2">
    <name type="scientific">Humidesulfovibrio mexicanus</name>
    <dbReference type="NCBI Taxonomy" id="147047"/>
    <lineage>
        <taxon>Bacteria</taxon>
        <taxon>Pseudomonadati</taxon>
        <taxon>Thermodesulfobacteriota</taxon>
        <taxon>Desulfovibrionia</taxon>
        <taxon>Desulfovibrionales</taxon>
        <taxon>Desulfovibrionaceae</taxon>
        <taxon>Humidesulfovibrio</taxon>
    </lineage>
</organism>